<dbReference type="SUPFAM" id="SSF53335">
    <property type="entry name" value="S-adenosyl-L-methionine-dependent methyltransferases"/>
    <property type="match status" value="1"/>
</dbReference>
<dbReference type="KEGG" id="gso:PH603_08335"/>
<evidence type="ECO:0000256" key="1">
    <source>
        <dbReference type="SAM" id="SignalP"/>
    </source>
</evidence>
<dbReference type="GO" id="GO:0008168">
    <property type="term" value="F:methyltransferase activity"/>
    <property type="evidence" value="ECO:0007669"/>
    <property type="project" value="UniProtKB-KW"/>
</dbReference>
<protein>
    <submittedName>
        <fullName evidence="2">Class I SAM-dependent methyltransferase</fullName>
        <ecNumber evidence="2">2.1.1.-</ecNumber>
    </submittedName>
</protein>
<name>A0AAE9XSV4_9PROT</name>
<keyword evidence="3" id="KW-1185">Reference proteome</keyword>
<dbReference type="AlphaFoldDB" id="A0AAE9XSV4"/>
<reference evidence="2" key="1">
    <citation type="submission" date="2023-01" db="EMBL/GenBank/DDBJ databases">
        <title>The genome sequence of Kordiimonadaceae bacterium 6D33.</title>
        <authorList>
            <person name="Liu Y."/>
        </authorList>
    </citation>
    <scope>NUCLEOTIDE SEQUENCE</scope>
    <source>
        <strain evidence="2">6D33</strain>
    </source>
</reference>
<dbReference type="PIRSF" id="PIRSF031679">
    <property type="entry name" value="Mtase_Alr7345_prd"/>
    <property type="match status" value="1"/>
</dbReference>
<dbReference type="EC" id="2.1.1.-" evidence="2"/>
<evidence type="ECO:0000313" key="3">
    <source>
        <dbReference type="Proteomes" id="UP001217500"/>
    </source>
</evidence>
<keyword evidence="2" id="KW-0489">Methyltransferase</keyword>
<dbReference type="GO" id="GO:0032259">
    <property type="term" value="P:methylation"/>
    <property type="evidence" value="ECO:0007669"/>
    <property type="project" value="UniProtKB-KW"/>
</dbReference>
<keyword evidence="1" id="KW-0732">Signal</keyword>
<proteinExistence type="predicted"/>
<dbReference type="Pfam" id="PF01135">
    <property type="entry name" value="PCMT"/>
    <property type="match status" value="1"/>
</dbReference>
<keyword evidence="2" id="KW-0808">Transferase</keyword>
<dbReference type="InterPro" id="IPR029063">
    <property type="entry name" value="SAM-dependent_MTases_sf"/>
</dbReference>
<feature type="signal peptide" evidence="1">
    <location>
        <begin position="1"/>
        <end position="24"/>
    </location>
</feature>
<dbReference type="CDD" id="cd02440">
    <property type="entry name" value="AdoMet_MTases"/>
    <property type="match status" value="1"/>
</dbReference>
<dbReference type="Proteomes" id="UP001217500">
    <property type="component" value="Chromosome"/>
</dbReference>
<feature type="chain" id="PRO_5041909172" evidence="1">
    <location>
        <begin position="25"/>
        <end position="253"/>
    </location>
</feature>
<sequence length="253" mass="27237">MTKYWMRGAVLGAVVAAFAVPALADHHKAVEAALMAPDRPAADKERDGDRKPGEVLAFAGIKPGMTVIDVNSGGGYYTEILSHLVGAKGKVIAHNDQVYYPFVEKDLPGRGYGSRLANVTEVHGMAEPLEQPAESADAAIIVLAYHDYFFHTKNRPNDADIGAVLASIRSALKPGGSFIIIDHVAPAGSGHEAGDKLHRIDPMLVRAEVEAAGFTFDGETDVLRNSADNHTDSPFKEGLRGKTDRFVYKFVKK</sequence>
<organism evidence="2 3">
    <name type="scientific">Gimibacter soli</name>
    <dbReference type="NCBI Taxonomy" id="3024400"/>
    <lineage>
        <taxon>Bacteria</taxon>
        <taxon>Pseudomonadati</taxon>
        <taxon>Pseudomonadota</taxon>
        <taxon>Alphaproteobacteria</taxon>
        <taxon>Kordiimonadales</taxon>
        <taxon>Temperatibacteraceae</taxon>
        <taxon>Gimibacter</taxon>
    </lineage>
</organism>
<evidence type="ECO:0000313" key="2">
    <source>
        <dbReference type="EMBL" id="WCL55762.1"/>
    </source>
</evidence>
<accession>A0AAE9XSV4</accession>
<gene>
    <name evidence="2" type="ORF">PH603_08335</name>
</gene>
<dbReference type="InterPro" id="IPR016980">
    <property type="entry name" value="S-AdoMet-dep_MeTrfase_Alr7345"/>
</dbReference>
<dbReference type="Gene3D" id="3.40.50.150">
    <property type="entry name" value="Vaccinia Virus protein VP39"/>
    <property type="match status" value="1"/>
</dbReference>
<dbReference type="EMBL" id="CP116805">
    <property type="protein sequence ID" value="WCL55762.1"/>
    <property type="molecule type" value="Genomic_DNA"/>
</dbReference>
<dbReference type="RefSeq" id="WP_289505619.1">
    <property type="nucleotide sequence ID" value="NZ_CP116805.1"/>
</dbReference>